<dbReference type="EMBL" id="MKQP01000036">
    <property type="protein sequence ID" value="OMD27447.1"/>
    <property type="molecule type" value="Genomic_DNA"/>
</dbReference>
<comment type="caution">
    <text evidence="1">The sequence shown here is derived from an EMBL/GenBank/DDBJ whole genome shotgun (WGS) entry which is preliminary data.</text>
</comment>
<protein>
    <recommendedName>
        <fullName evidence="3">BED-type domain-containing protein</fullName>
    </recommendedName>
</protein>
<accession>A0A1R0X2L7</accession>
<name>A0A1R0X2L7_9BACL</name>
<evidence type="ECO:0000313" key="1">
    <source>
        <dbReference type="EMBL" id="OMD27447.1"/>
    </source>
</evidence>
<dbReference type="Proteomes" id="UP000187465">
    <property type="component" value="Unassembled WGS sequence"/>
</dbReference>
<reference evidence="1 2" key="1">
    <citation type="submission" date="2016-10" db="EMBL/GenBank/DDBJ databases">
        <title>Paenibacillus species isolates.</title>
        <authorList>
            <person name="Beno S.M."/>
        </authorList>
    </citation>
    <scope>NUCLEOTIDE SEQUENCE [LARGE SCALE GENOMIC DNA]</scope>
    <source>
        <strain evidence="1 2">FSL H7-0604</strain>
    </source>
</reference>
<proteinExistence type="predicted"/>
<sequence length="77" mass="9225">MWPFKRTKSVPFCDHDWRLNDTRLVYTSVGSIVDVDDFYTVVCVKCHKKREMDRFDFAHLRRHFNVKMPEVTADESA</sequence>
<evidence type="ECO:0008006" key="3">
    <source>
        <dbReference type="Google" id="ProtNLM"/>
    </source>
</evidence>
<organism evidence="1 2">
    <name type="scientific">Paenibacillus odorifer</name>
    <dbReference type="NCBI Taxonomy" id="189426"/>
    <lineage>
        <taxon>Bacteria</taxon>
        <taxon>Bacillati</taxon>
        <taxon>Bacillota</taxon>
        <taxon>Bacilli</taxon>
        <taxon>Bacillales</taxon>
        <taxon>Paenibacillaceae</taxon>
        <taxon>Paenibacillus</taxon>
    </lineage>
</organism>
<dbReference type="AlphaFoldDB" id="A0A1R0X2L7"/>
<evidence type="ECO:0000313" key="2">
    <source>
        <dbReference type="Proteomes" id="UP000187465"/>
    </source>
</evidence>
<gene>
    <name evidence="1" type="ORF">BJP51_24950</name>
</gene>